<evidence type="ECO:0000256" key="3">
    <source>
        <dbReference type="ARBA" id="ARBA00022448"/>
    </source>
</evidence>
<dbReference type="Pfam" id="PF00430">
    <property type="entry name" value="ATP-synt_B"/>
    <property type="match status" value="1"/>
</dbReference>
<feature type="transmembrane region" description="Helical" evidence="15">
    <location>
        <begin position="6"/>
        <end position="27"/>
    </location>
</feature>
<sequence length="243" mass="25639">MTFDWWTLGFQTVNVAVLVWLLQRFFWKPVSAMIQQRRSTVQGQLDDAAAKRKEATEALAGIAATRAGFAKEGEAIRTAAHAAAAKDSTAQREQASKAAAVLEATARAAIETDRSTAEAAASRRASDLAVDIAKHLAARLDGAAVQAAFLDWLVKAIGAMPEAARRLAGAEGATLEAVSATPIAAADQARYDAAIGQAFGSRPQITYRADPSLIAGLELRGANLAVSNSWRADLAQVLADLKR</sequence>
<evidence type="ECO:0000256" key="8">
    <source>
        <dbReference type="ARBA" id="ARBA00022989"/>
    </source>
</evidence>
<dbReference type="GO" id="GO:0046961">
    <property type="term" value="F:proton-transporting ATPase activity, rotational mechanism"/>
    <property type="evidence" value="ECO:0007669"/>
    <property type="project" value="TreeGrafter"/>
</dbReference>
<dbReference type="InterPro" id="IPR050059">
    <property type="entry name" value="ATP_synthase_B_chain"/>
</dbReference>
<comment type="function">
    <text evidence="13">Component of the F(0) channel, it forms part of the peripheral stalk, linking F(1) to F(0). The b'-subunit is a diverged and duplicated form of b found in plants and photosynthetic bacteria.</text>
</comment>
<dbReference type="GO" id="GO:0005886">
    <property type="term" value="C:plasma membrane"/>
    <property type="evidence" value="ECO:0007669"/>
    <property type="project" value="UniProtKB-SubCell"/>
</dbReference>
<evidence type="ECO:0000256" key="5">
    <source>
        <dbReference type="ARBA" id="ARBA00022547"/>
    </source>
</evidence>
<accession>A0AA42CLS0</accession>
<evidence type="ECO:0000256" key="4">
    <source>
        <dbReference type="ARBA" id="ARBA00022475"/>
    </source>
</evidence>
<comment type="function">
    <text evidence="12 15">F(1)F(0) ATP synthase produces ATP from ADP in the presence of a proton or sodium gradient. F-type ATPases consist of two structural domains, F(1) containing the extramembraneous catalytic core and F(0) containing the membrane proton channel, linked together by a central stalk and a peripheral stalk. During catalysis, ATP synthesis in the catalytic domain of F(1) is coupled via a rotary mechanism of the central stalk subunits to proton translocation.</text>
</comment>
<dbReference type="GO" id="GO:0045259">
    <property type="term" value="C:proton-transporting ATP synthase complex"/>
    <property type="evidence" value="ECO:0007669"/>
    <property type="project" value="UniProtKB-KW"/>
</dbReference>
<dbReference type="CDD" id="cd06503">
    <property type="entry name" value="ATP-synt_Fo_b"/>
    <property type="match status" value="1"/>
</dbReference>
<dbReference type="GO" id="GO:0046933">
    <property type="term" value="F:proton-transporting ATP synthase activity, rotational mechanism"/>
    <property type="evidence" value="ECO:0007669"/>
    <property type="project" value="UniProtKB-UniRule"/>
</dbReference>
<dbReference type="EMBL" id="JAMOIM010000035">
    <property type="protein sequence ID" value="MCW6511914.1"/>
    <property type="molecule type" value="Genomic_DNA"/>
</dbReference>
<dbReference type="PANTHER" id="PTHR33445">
    <property type="entry name" value="ATP SYNTHASE SUBUNIT B', CHLOROPLASTIC"/>
    <property type="match status" value="1"/>
</dbReference>
<dbReference type="AlphaFoldDB" id="A0AA42CLS0"/>
<evidence type="ECO:0000256" key="2">
    <source>
        <dbReference type="ARBA" id="ARBA00005513"/>
    </source>
</evidence>
<evidence type="ECO:0000256" key="1">
    <source>
        <dbReference type="ARBA" id="ARBA00004377"/>
    </source>
</evidence>
<evidence type="ECO:0000256" key="9">
    <source>
        <dbReference type="ARBA" id="ARBA00023065"/>
    </source>
</evidence>
<comment type="similarity">
    <text evidence="2 15 16">Belongs to the ATPase B chain family.</text>
</comment>
<keyword evidence="8 15" id="KW-1133">Transmembrane helix</keyword>
<proteinExistence type="inferred from homology"/>
<dbReference type="RefSeq" id="WP_282588290.1">
    <property type="nucleotide sequence ID" value="NZ_JAMOIM010000035.1"/>
</dbReference>
<keyword evidence="3 15" id="KW-0813">Transport</keyword>
<evidence type="ECO:0000256" key="15">
    <source>
        <dbReference type="HAMAP-Rule" id="MF_01398"/>
    </source>
</evidence>
<keyword evidence="18" id="KW-1185">Reference proteome</keyword>
<keyword evidence="9 15" id="KW-0406">Ion transport</keyword>
<keyword evidence="7 15" id="KW-0375">Hydrogen ion transport</keyword>
<evidence type="ECO:0000256" key="6">
    <source>
        <dbReference type="ARBA" id="ARBA00022692"/>
    </source>
</evidence>
<organism evidence="17 18">
    <name type="scientific">Lichenifustis flavocetrariae</name>
    <dbReference type="NCBI Taxonomy" id="2949735"/>
    <lineage>
        <taxon>Bacteria</taxon>
        <taxon>Pseudomonadati</taxon>
        <taxon>Pseudomonadota</taxon>
        <taxon>Alphaproteobacteria</taxon>
        <taxon>Hyphomicrobiales</taxon>
        <taxon>Lichenihabitantaceae</taxon>
        <taxon>Lichenifustis</taxon>
    </lineage>
</organism>
<comment type="caution">
    <text evidence="17">The sequence shown here is derived from an EMBL/GenBank/DDBJ whole genome shotgun (WGS) entry which is preliminary data.</text>
</comment>
<evidence type="ECO:0000256" key="14">
    <source>
        <dbReference type="ARBA" id="ARBA00025830"/>
    </source>
</evidence>
<evidence type="ECO:0000313" key="18">
    <source>
        <dbReference type="Proteomes" id="UP001165667"/>
    </source>
</evidence>
<comment type="subcellular location">
    <subcellularLocation>
        <location evidence="1">Cell inner membrane</location>
        <topology evidence="1">Single-pass membrane protein</topology>
    </subcellularLocation>
    <subcellularLocation>
        <location evidence="15">Cell membrane</location>
        <topology evidence="15">Single-pass membrane protein</topology>
    </subcellularLocation>
</comment>
<dbReference type="HAMAP" id="MF_01398">
    <property type="entry name" value="ATP_synth_b_bprime"/>
    <property type="match status" value="1"/>
</dbReference>
<keyword evidence="5 15" id="KW-0138">CF(0)</keyword>
<name>A0AA42CLS0_9HYPH</name>
<keyword evidence="11 15" id="KW-0066">ATP synthesis</keyword>
<evidence type="ECO:0000256" key="10">
    <source>
        <dbReference type="ARBA" id="ARBA00023136"/>
    </source>
</evidence>
<dbReference type="PANTHER" id="PTHR33445:SF2">
    <property type="entry name" value="ATP SYNTHASE SUBUNIT B', CHLOROPLASTIC"/>
    <property type="match status" value="1"/>
</dbReference>
<dbReference type="InterPro" id="IPR002146">
    <property type="entry name" value="ATP_synth_b/b'su_bac/chlpt"/>
</dbReference>
<evidence type="ECO:0000256" key="13">
    <source>
        <dbReference type="ARBA" id="ARBA00025614"/>
    </source>
</evidence>
<protein>
    <recommendedName>
        <fullName evidence="15">ATP synthase subunit b</fullName>
    </recommendedName>
    <alternativeName>
        <fullName evidence="15">ATP synthase F(0) sector subunit b</fullName>
    </alternativeName>
    <alternativeName>
        <fullName evidence="15">ATPase subunit I</fullName>
    </alternativeName>
    <alternativeName>
        <fullName evidence="15">F-type ATPase subunit b</fullName>
        <shortName evidence="15">F-ATPase subunit b</shortName>
    </alternativeName>
</protein>
<comment type="subunit">
    <text evidence="14 15">F-type ATPases have 2 components, F(1) - the catalytic core - and F(0) - the membrane proton channel. F(1) has five subunits: alpha(3), beta(3), gamma(1), delta(1), epsilon(1). F(0) has three main subunits: a(1), b(2) and c(10-14). The alpha and beta chains form an alternating ring which encloses part of the gamma chain. F(1) is attached to F(0) by a central stalk formed by the gamma and epsilon chains, while a peripheral stalk is formed by the delta and b chains.</text>
</comment>
<dbReference type="Proteomes" id="UP001165667">
    <property type="component" value="Unassembled WGS sequence"/>
</dbReference>
<evidence type="ECO:0000256" key="11">
    <source>
        <dbReference type="ARBA" id="ARBA00023310"/>
    </source>
</evidence>
<reference evidence="17" key="1">
    <citation type="submission" date="2022-05" db="EMBL/GenBank/DDBJ databases">
        <authorList>
            <person name="Pankratov T."/>
        </authorList>
    </citation>
    <scope>NUCLEOTIDE SEQUENCE</scope>
    <source>
        <strain evidence="17">BP6-180914</strain>
    </source>
</reference>
<evidence type="ECO:0000256" key="12">
    <source>
        <dbReference type="ARBA" id="ARBA00025198"/>
    </source>
</evidence>
<keyword evidence="10 15" id="KW-0472">Membrane</keyword>
<evidence type="ECO:0000313" key="17">
    <source>
        <dbReference type="EMBL" id="MCW6511914.1"/>
    </source>
</evidence>
<gene>
    <name evidence="15" type="primary">atpF</name>
    <name evidence="17" type="ORF">M8523_28565</name>
</gene>
<evidence type="ECO:0000256" key="7">
    <source>
        <dbReference type="ARBA" id="ARBA00022781"/>
    </source>
</evidence>
<evidence type="ECO:0000256" key="16">
    <source>
        <dbReference type="RuleBase" id="RU003848"/>
    </source>
</evidence>
<keyword evidence="6 15" id="KW-0812">Transmembrane</keyword>
<keyword evidence="4 15" id="KW-1003">Cell membrane</keyword>